<dbReference type="Pfam" id="PF14670">
    <property type="entry name" value="FXa_inhibition"/>
    <property type="match status" value="1"/>
</dbReference>
<evidence type="ECO:0000256" key="12">
    <source>
        <dbReference type="PROSITE-ProRule" id="PRU00124"/>
    </source>
</evidence>
<keyword evidence="1 11" id="KW-0245">EGF-like domain</keyword>
<keyword evidence="7 11" id="KW-1015">Disulfide bond</keyword>
<dbReference type="SMART" id="SM00181">
    <property type="entry name" value="EGF"/>
    <property type="match status" value="4"/>
</dbReference>
<dbReference type="InterPro" id="IPR051221">
    <property type="entry name" value="LDLR-related"/>
</dbReference>
<keyword evidence="8" id="KW-0675">Receptor</keyword>
<evidence type="ECO:0000256" key="15">
    <source>
        <dbReference type="SAM" id="Phobius"/>
    </source>
</evidence>
<dbReference type="InterPro" id="IPR036055">
    <property type="entry name" value="LDL_receptor-like_sf"/>
</dbReference>
<feature type="disulfide bond" evidence="12">
    <location>
        <begin position="297"/>
        <end position="312"/>
    </location>
</feature>
<dbReference type="InterPro" id="IPR023415">
    <property type="entry name" value="LDLR_class-A_CS"/>
</dbReference>
<keyword evidence="6 15" id="KW-0472">Membrane</keyword>
<dbReference type="EMBL" id="JACTAM010000006">
    <property type="protein sequence ID" value="KAI2663145.1"/>
    <property type="molecule type" value="Genomic_DNA"/>
</dbReference>
<dbReference type="PROSITE" id="PS50068">
    <property type="entry name" value="LDLRA_2"/>
    <property type="match status" value="7"/>
</dbReference>
<dbReference type="SUPFAM" id="SSF57184">
    <property type="entry name" value="Growth factor receptor domain"/>
    <property type="match status" value="1"/>
</dbReference>
<dbReference type="PROSITE" id="PS01186">
    <property type="entry name" value="EGF_2"/>
    <property type="match status" value="2"/>
</dbReference>
<dbReference type="CDD" id="cd00054">
    <property type="entry name" value="EGF_CA"/>
    <property type="match status" value="2"/>
</dbReference>
<feature type="disulfide bond" evidence="12">
    <location>
        <begin position="237"/>
        <end position="249"/>
    </location>
</feature>
<feature type="disulfide bond" evidence="12">
    <location>
        <begin position="111"/>
        <end position="123"/>
    </location>
</feature>
<protein>
    <recommendedName>
        <fullName evidence="16">EGF-like domain-containing protein</fullName>
    </recommendedName>
</protein>
<feature type="disulfide bond" evidence="12">
    <location>
        <begin position="36"/>
        <end position="54"/>
    </location>
</feature>
<gene>
    <name evidence="17" type="ORF">H4Q32_011608</name>
</gene>
<feature type="disulfide bond" evidence="11">
    <location>
        <begin position="361"/>
        <end position="371"/>
    </location>
</feature>
<proteinExistence type="predicted"/>
<feature type="disulfide bond" evidence="12">
    <location>
        <begin position="130"/>
        <end position="145"/>
    </location>
</feature>
<feature type="disulfide bond" evidence="12">
    <location>
        <begin position="91"/>
        <end position="106"/>
    </location>
</feature>
<evidence type="ECO:0000256" key="5">
    <source>
        <dbReference type="ARBA" id="ARBA00022989"/>
    </source>
</evidence>
<dbReference type="InterPro" id="IPR002172">
    <property type="entry name" value="LDrepeatLR_classA_rpt"/>
</dbReference>
<keyword evidence="9" id="KW-0325">Glycoprotein</keyword>
<feature type="region of interest" description="Disordered" evidence="14">
    <location>
        <begin position="739"/>
        <end position="791"/>
    </location>
</feature>
<evidence type="ECO:0000256" key="7">
    <source>
        <dbReference type="ARBA" id="ARBA00023157"/>
    </source>
</evidence>
<dbReference type="PROSITE" id="PS00010">
    <property type="entry name" value="ASX_HYDROXYL"/>
    <property type="match status" value="2"/>
</dbReference>
<dbReference type="CDD" id="cd00112">
    <property type="entry name" value="LDLa"/>
    <property type="match status" value="7"/>
</dbReference>
<dbReference type="Pfam" id="PF00058">
    <property type="entry name" value="Ldl_recept_b"/>
    <property type="match status" value="5"/>
</dbReference>
<keyword evidence="18" id="KW-1185">Reference proteome</keyword>
<evidence type="ECO:0000256" key="4">
    <source>
        <dbReference type="ARBA" id="ARBA00022737"/>
    </source>
</evidence>
<evidence type="ECO:0000259" key="16">
    <source>
        <dbReference type="PROSITE" id="PS50026"/>
    </source>
</evidence>
<dbReference type="InterPro" id="IPR001881">
    <property type="entry name" value="EGF-like_Ca-bd_dom"/>
</dbReference>
<dbReference type="Pfam" id="PF00057">
    <property type="entry name" value="Ldl_recept_a"/>
    <property type="match status" value="7"/>
</dbReference>
<keyword evidence="3 15" id="KW-0812">Transmembrane</keyword>
<sequence>MCLCYGGDECVESHVCVCVCVCLSGAAVCSQEQFRCANGKCITGRWVCDEADDCGDGSDELPQSCSQKKCLPSQFSCGGRLNQCVSSRWRCDGKSDCENGADEQGCALKNCTDEEFRCRSGQCVSLSFACDEDPDCDDGSDEASCPPPTCGPGSFQCNNSVCVPQNWACDGDADCADGSDEWPQNCPAGTGQKPPSVCRDHEFLCGSGECVHGSWRCDGGADCGDRSDEDNCTAPTCRPDEFTCKDGSCVPGMHQCDGNPDCPDRSDEMDCVTENACDGPRRFKCGSGECVGADGVCDGRRDCRDGEDHVTCVFPADTNECLANNGGCSHTCSDLKMGYECVCPDGFHLINRTQCEDVDECADADRCTQICINLPGSFRCDCKDGFELDQMTKDCKAVTGSDAFLLFSTRHEVRKMALGSRTYTALIRRQKNVVALDVDVRNERIFWSDVSLKKIYSAAAADSTHHSTVIDSQISRPEGLAVDWIHGNIYWTDGELRTVSVATADGSKRKTLVAEGLQNPRAIVVDPQSNFMFWTDWGEPARIEKSGLNGADRTALVTDDIAWPNGITFDASSGRLYWVDSKLHTLSSIGVNGDGRHTLIRDEQKLPHPLALAVFEEKVFWTDVSNNAIWSANRVTGRDVAAVAERLQSPEDIVLYHSLKQPSGRDWCREAAQQNGGCEFLCLPAPRINTRSPKYTCACPDHMTLGADMRTCVSGAFRPDLYSLQKVSSRRSPTAILHAGVNSTASPQVPGRTATGRSAQTADHRQRETDAAQAGSRRGINEEHEPVSSPSQHPTVLYIILPIVAVCLLAVGGVLLWRHWRLKNTNTIHFTNPVYQKKTDDTVHIFRSPSLEGYSHPSVRRQTLSDDQYGRRRRLTLLQTLLQKLKKSRALTFCRRSARFAYDEAHAAGFLKGRSVFAVTRQMKDHKRSSNICRTDGPAI</sequence>
<feature type="disulfide bond" evidence="12">
    <location>
        <begin position="157"/>
        <end position="175"/>
    </location>
</feature>
<organism evidence="17 18">
    <name type="scientific">Labeo rohita</name>
    <name type="common">Indian major carp</name>
    <name type="synonym">Cyprinus rohita</name>
    <dbReference type="NCBI Taxonomy" id="84645"/>
    <lineage>
        <taxon>Eukaryota</taxon>
        <taxon>Metazoa</taxon>
        <taxon>Chordata</taxon>
        <taxon>Craniata</taxon>
        <taxon>Vertebrata</taxon>
        <taxon>Euteleostomi</taxon>
        <taxon>Actinopterygii</taxon>
        <taxon>Neopterygii</taxon>
        <taxon>Teleostei</taxon>
        <taxon>Ostariophysi</taxon>
        <taxon>Cypriniformes</taxon>
        <taxon>Cyprinidae</taxon>
        <taxon>Labeoninae</taxon>
        <taxon>Labeonini</taxon>
        <taxon>Labeo</taxon>
    </lineage>
</organism>
<feature type="disulfide bond" evidence="12">
    <location>
        <begin position="244"/>
        <end position="262"/>
    </location>
</feature>
<dbReference type="Gene3D" id="4.10.400.10">
    <property type="entry name" value="Low-density Lipoprotein Receptor"/>
    <property type="match status" value="7"/>
</dbReference>
<dbReference type="SUPFAM" id="SSF57196">
    <property type="entry name" value="EGF/Laminin"/>
    <property type="match status" value="1"/>
</dbReference>
<dbReference type="InterPro" id="IPR000033">
    <property type="entry name" value="LDLR_classB_rpt"/>
</dbReference>
<evidence type="ECO:0000313" key="18">
    <source>
        <dbReference type="Proteomes" id="UP000830375"/>
    </source>
</evidence>
<feature type="repeat" description="LDL-receptor class B" evidence="13">
    <location>
        <begin position="443"/>
        <end position="486"/>
    </location>
</feature>
<dbReference type="InterPro" id="IPR018097">
    <property type="entry name" value="EGF_Ca-bd_CS"/>
</dbReference>
<dbReference type="Pfam" id="PF07645">
    <property type="entry name" value="EGF_CA"/>
    <property type="match status" value="1"/>
</dbReference>
<feature type="disulfide bond" evidence="12">
    <location>
        <begin position="29"/>
        <end position="41"/>
    </location>
</feature>
<dbReference type="SUPFAM" id="SSF63825">
    <property type="entry name" value="YWTD domain"/>
    <property type="match status" value="1"/>
</dbReference>
<feature type="repeat" description="LDL-receptor class B" evidence="13">
    <location>
        <begin position="487"/>
        <end position="529"/>
    </location>
</feature>
<dbReference type="PANTHER" id="PTHR22722">
    <property type="entry name" value="LOW-DENSITY LIPOPROTEIN RECEPTOR-RELATED PROTEIN 2-RELATED"/>
    <property type="match status" value="1"/>
</dbReference>
<evidence type="ECO:0000256" key="8">
    <source>
        <dbReference type="ARBA" id="ARBA00023170"/>
    </source>
</evidence>
<dbReference type="SMART" id="SM00192">
    <property type="entry name" value="LDLa"/>
    <property type="match status" value="7"/>
</dbReference>
<evidence type="ECO:0000256" key="10">
    <source>
        <dbReference type="ARBA" id="ARBA00046288"/>
    </source>
</evidence>
<evidence type="ECO:0000256" key="11">
    <source>
        <dbReference type="PROSITE-ProRule" id="PRU00076"/>
    </source>
</evidence>
<dbReference type="PROSITE" id="PS01187">
    <property type="entry name" value="EGF_CA"/>
    <property type="match status" value="1"/>
</dbReference>
<feature type="repeat" description="LDL-receptor class B" evidence="13">
    <location>
        <begin position="574"/>
        <end position="618"/>
    </location>
</feature>
<dbReference type="SMART" id="SM00135">
    <property type="entry name" value="LY"/>
    <property type="match status" value="5"/>
</dbReference>
<feature type="disulfide bond" evidence="12">
    <location>
        <begin position="198"/>
        <end position="210"/>
    </location>
</feature>
<name>A0ABQ8MJU8_LABRO</name>
<dbReference type="PROSITE" id="PS50026">
    <property type="entry name" value="EGF_3"/>
    <property type="match status" value="2"/>
</dbReference>
<dbReference type="InterPro" id="IPR009030">
    <property type="entry name" value="Growth_fac_rcpt_cys_sf"/>
</dbReference>
<dbReference type="PROSITE" id="PS01209">
    <property type="entry name" value="LDLRA_1"/>
    <property type="match status" value="3"/>
</dbReference>
<dbReference type="PANTHER" id="PTHR22722:SF15">
    <property type="entry name" value="LOW-DENSITY LIPOPROTEIN RECEPTOR-RELATED"/>
    <property type="match status" value="1"/>
</dbReference>
<feature type="disulfide bond" evidence="12">
    <location>
        <begin position="150"/>
        <end position="162"/>
    </location>
</feature>
<feature type="disulfide bond" evidence="12">
    <location>
        <begin position="118"/>
        <end position="136"/>
    </location>
</feature>
<dbReference type="PRINTS" id="PR00261">
    <property type="entry name" value="LDLRECEPTOR"/>
</dbReference>
<dbReference type="SUPFAM" id="SSF57424">
    <property type="entry name" value="LDL receptor-like module"/>
    <property type="match status" value="7"/>
</dbReference>
<dbReference type="InterPro" id="IPR011042">
    <property type="entry name" value="6-blade_b-propeller_TolB-like"/>
</dbReference>
<evidence type="ECO:0000256" key="14">
    <source>
        <dbReference type="SAM" id="MobiDB-lite"/>
    </source>
</evidence>
<dbReference type="SMART" id="SM00179">
    <property type="entry name" value="EGF_CA"/>
    <property type="match status" value="2"/>
</dbReference>
<evidence type="ECO:0000256" key="9">
    <source>
        <dbReference type="ARBA" id="ARBA00023180"/>
    </source>
</evidence>
<keyword evidence="2" id="KW-0254">Endocytosis</keyword>
<feature type="disulfide bond" evidence="12">
    <location>
        <begin position="285"/>
        <end position="303"/>
    </location>
</feature>
<evidence type="ECO:0000256" key="1">
    <source>
        <dbReference type="ARBA" id="ARBA00022536"/>
    </source>
</evidence>
<keyword evidence="5 15" id="KW-1133">Transmembrane helix</keyword>
<feature type="repeat" description="LDL-receptor class B" evidence="13">
    <location>
        <begin position="530"/>
        <end position="573"/>
    </location>
</feature>
<evidence type="ECO:0000256" key="2">
    <source>
        <dbReference type="ARBA" id="ARBA00022583"/>
    </source>
</evidence>
<feature type="disulfide bond" evidence="12">
    <location>
        <begin position="205"/>
        <end position="223"/>
    </location>
</feature>
<reference evidence="17 18" key="1">
    <citation type="submission" date="2022-01" db="EMBL/GenBank/DDBJ databases">
        <title>A high-quality chromosome-level genome assembly of rohu carp, Labeo rohita.</title>
        <authorList>
            <person name="Arick M.A. II"/>
            <person name="Hsu C.-Y."/>
            <person name="Magbanua Z."/>
            <person name="Pechanova O."/>
            <person name="Grover C."/>
            <person name="Miller E."/>
            <person name="Thrash A."/>
            <person name="Ezzel L."/>
            <person name="Alam S."/>
            <person name="Benzie J."/>
            <person name="Hamilton M."/>
            <person name="Karsi A."/>
            <person name="Lawrence M.L."/>
            <person name="Peterson D.G."/>
        </authorList>
    </citation>
    <scope>NUCLEOTIDE SEQUENCE [LARGE SCALE GENOMIC DNA]</scope>
    <source>
        <strain evidence="18">BAU-BD-2019</strain>
        <tissue evidence="17">Blood</tissue>
    </source>
</reference>
<dbReference type="PROSITE" id="PS51120">
    <property type="entry name" value="LDLRB"/>
    <property type="match status" value="4"/>
</dbReference>
<accession>A0ABQ8MJU8</accession>
<feature type="domain" description="EGF-like" evidence="16">
    <location>
        <begin position="357"/>
        <end position="396"/>
    </location>
</feature>
<dbReference type="Gene3D" id="2.10.25.10">
    <property type="entry name" value="Laminin"/>
    <property type="match status" value="3"/>
</dbReference>
<dbReference type="Proteomes" id="UP000830375">
    <property type="component" value="Unassembled WGS sequence"/>
</dbReference>
<comment type="subcellular location">
    <subcellularLocation>
        <location evidence="10">Endomembrane system</location>
        <topology evidence="10">Single-pass type I membrane protein</topology>
    </subcellularLocation>
</comment>
<evidence type="ECO:0000256" key="6">
    <source>
        <dbReference type="ARBA" id="ARBA00023136"/>
    </source>
</evidence>
<feature type="disulfide bond" evidence="12">
    <location>
        <begin position="217"/>
        <end position="232"/>
    </location>
</feature>
<comment type="caution">
    <text evidence="11">Lacks conserved residue(s) required for the propagation of feature annotation.</text>
</comment>
<dbReference type="InterPro" id="IPR049883">
    <property type="entry name" value="NOTCH1_EGF-like"/>
</dbReference>
<evidence type="ECO:0000256" key="13">
    <source>
        <dbReference type="PROSITE-ProRule" id="PRU00461"/>
    </source>
</evidence>
<comment type="caution">
    <text evidence="17">The sequence shown here is derived from an EMBL/GenBank/DDBJ whole genome shotgun (WGS) entry which is preliminary data.</text>
</comment>
<dbReference type="InterPro" id="IPR000742">
    <property type="entry name" value="EGF"/>
</dbReference>
<feature type="domain" description="EGF-like" evidence="16">
    <location>
        <begin position="317"/>
        <end position="356"/>
    </location>
</feature>
<feature type="disulfide bond" evidence="12">
    <location>
        <begin position="256"/>
        <end position="271"/>
    </location>
</feature>
<keyword evidence="4" id="KW-0677">Repeat</keyword>
<dbReference type="Gene3D" id="2.120.10.30">
    <property type="entry name" value="TolB, C-terminal domain"/>
    <property type="match status" value="1"/>
</dbReference>
<evidence type="ECO:0000256" key="3">
    <source>
        <dbReference type="ARBA" id="ARBA00022692"/>
    </source>
</evidence>
<feature type="transmembrane region" description="Helical" evidence="15">
    <location>
        <begin position="796"/>
        <end position="817"/>
    </location>
</feature>
<evidence type="ECO:0000313" key="17">
    <source>
        <dbReference type="EMBL" id="KAI2663145.1"/>
    </source>
</evidence>
<dbReference type="InterPro" id="IPR000152">
    <property type="entry name" value="EGF-type_Asp/Asn_hydroxyl_site"/>
</dbReference>